<dbReference type="PANTHER" id="PTHR45436">
    <property type="entry name" value="SENSOR HISTIDINE KINASE YKOH"/>
    <property type="match status" value="1"/>
</dbReference>
<keyword evidence="10" id="KW-1133">Transmembrane helix</keyword>
<keyword evidence="10" id="KW-0812">Transmembrane</keyword>
<organism evidence="12 13">
    <name type="scientific">Pseudomonas brassicae</name>
    <dbReference type="NCBI Taxonomy" id="2708063"/>
    <lineage>
        <taxon>Bacteria</taxon>
        <taxon>Pseudomonadati</taxon>
        <taxon>Pseudomonadota</taxon>
        <taxon>Gammaproteobacteria</taxon>
        <taxon>Pseudomonadales</taxon>
        <taxon>Pseudomonadaceae</taxon>
        <taxon>Pseudomonas</taxon>
    </lineage>
</organism>
<evidence type="ECO:0000256" key="3">
    <source>
        <dbReference type="ARBA" id="ARBA00012438"/>
    </source>
</evidence>
<evidence type="ECO:0000256" key="10">
    <source>
        <dbReference type="SAM" id="Phobius"/>
    </source>
</evidence>
<evidence type="ECO:0000259" key="11">
    <source>
        <dbReference type="Pfam" id="PF08521"/>
    </source>
</evidence>
<keyword evidence="4" id="KW-0597">Phosphoprotein</keyword>
<dbReference type="EC" id="2.7.13.3" evidence="3"/>
<sequence length="219" mass="24309">MSLRLRLSLILGTAFVLIWALAAAWMLRDLRQQMMFSLDQRLVASARMVAGLIDQLPQPLTSKGEGTRLSADQLSIPDGMACQVSSLRGEILARSHNHAEQTLDDQRSGFHDQVIDGSLWRSFTYARGDVRITTADRHLEREALNRSILLAASAPVLVALLGSLGLLWLGVGKGLAPLNRMRDALRKRSPDSLEPLQVRALPSELQPLLETQNQLFQRI</sequence>
<keyword evidence="10" id="KW-0472">Membrane</keyword>
<keyword evidence="9" id="KW-0902">Two-component regulatory system</keyword>
<evidence type="ECO:0000256" key="2">
    <source>
        <dbReference type="ARBA" id="ARBA00004141"/>
    </source>
</evidence>
<keyword evidence="7 12" id="KW-0418">Kinase</keyword>
<dbReference type="InterPro" id="IPR013727">
    <property type="entry name" value="2CSK_N"/>
</dbReference>
<dbReference type="EMBL" id="JAAHBV010000128">
    <property type="protein sequence ID" value="NER59809.1"/>
    <property type="molecule type" value="Genomic_DNA"/>
</dbReference>
<dbReference type="GO" id="GO:0000160">
    <property type="term" value="P:phosphorelay signal transduction system"/>
    <property type="evidence" value="ECO:0007669"/>
    <property type="project" value="UniProtKB-KW"/>
</dbReference>
<dbReference type="GO" id="GO:0005886">
    <property type="term" value="C:plasma membrane"/>
    <property type="evidence" value="ECO:0007669"/>
    <property type="project" value="TreeGrafter"/>
</dbReference>
<keyword evidence="6" id="KW-0547">Nucleotide-binding</keyword>
<evidence type="ECO:0000256" key="9">
    <source>
        <dbReference type="ARBA" id="ARBA00023012"/>
    </source>
</evidence>
<evidence type="ECO:0000256" key="4">
    <source>
        <dbReference type="ARBA" id="ARBA00022553"/>
    </source>
</evidence>
<comment type="subcellular location">
    <subcellularLocation>
        <location evidence="2">Membrane</location>
        <topology evidence="2">Multi-pass membrane protein</topology>
    </subcellularLocation>
</comment>
<evidence type="ECO:0000256" key="5">
    <source>
        <dbReference type="ARBA" id="ARBA00022679"/>
    </source>
</evidence>
<keyword evidence="5" id="KW-0808">Transferase</keyword>
<feature type="domain" description="Two-component sensor kinase N-terminal" evidence="11">
    <location>
        <begin position="16"/>
        <end position="148"/>
    </location>
</feature>
<name>A0A6M0CWC3_9PSED</name>
<proteinExistence type="predicted"/>
<comment type="caution">
    <text evidence="12">The sequence shown here is derived from an EMBL/GenBank/DDBJ whole genome shotgun (WGS) entry which is preliminary data.</text>
</comment>
<evidence type="ECO:0000256" key="1">
    <source>
        <dbReference type="ARBA" id="ARBA00000085"/>
    </source>
</evidence>
<evidence type="ECO:0000313" key="12">
    <source>
        <dbReference type="EMBL" id="NER59809.1"/>
    </source>
</evidence>
<gene>
    <name evidence="12" type="ORF">G3435_07060</name>
</gene>
<evidence type="ECO:0000256" key="8">
    <source>
        <dbReference type="ARBA" id="ARBA00022840"/>
    </source>
</evidence>
<reference evidence="12 13" key="1">
    <citation type="submission" date="2020-02" db="EMBL/GenBank/DDBJ databases">
        <title>Broccoli isolated Pseudomonas sp.</title>
        <authorList>
            <person name="Fujikawa T."/>
            <person name="Sawada H."/>
        </authorList>
    </citation>
    <scope>NUCLEOTIDE SEQUENCE [LARGE SCALE GENOMIC DNA]</scope>
    <source>
        <strain evidence="12 13">MAFF212428</strain>
    </source>
</reference>
<dbReference type="GO" id="GO:0004673">
    <property type="term" value="F:protein histidine kinase activity"/>
    <property type="evidence" value="ECO:0007669"/>
    <property type="project" value="UniProtKB-EC"/>
</dbReference>
<evidence type="ECO:0000256" key="7">
    <source>
        <dbReference type="ARBA" id="ARBA00022777"/>
    </source>
</evidence>
<dbReference type="PANTHER" id="PTHR45436:SF14">
    <property type="entry name" value="SENSOR PROTEIN QSEC"/>
    <property type="match status" value="1"/>
</dbReference>
<dbReference type="GO" id="GO:0005524">
    <property type="term" value="F:ATP binding"/>
    <property type="evidence" value="ECO:0007669"/>
    <property type="project" value="UniProtKB-KW"/>
</dbReference>
<feature type="transmembrane region" description="Helical" evidence="10">
    <location>
        <begin position="6"/>
        <end position="27"/>
    </location>
</feature>
<dbReference type="Proteomes" id="UP000480410">
    <property type="component" value="Unassembled WGS sequence"/>
</dbReference>
<feature type="transmembrane region" description="Helical" evidence="10">
    <location>
        <begin position="147"/>
        <end position="171"/>
    </location>
</feature>
<comment type="catalytic activity">
    <reaction evidence="1">
        <text>ATP + protein L-histidine = ADP + protein N-phospho-L-histidine.</text>
        <dbReference type="EC" id="2.7.13.3"/>
    </reaction>
</comment>
<feature type="non-terminal residue" evidence="12">
    <location>
        <position position="219"/>
    </location>
</feature>
<accession>A0A6M0CWC3</accession>
<protein>
    <recommendedName>
        <fullName evidence="3">histidine kinase</fullName>
        <ecNumber evidence="3">2.7.13.3</ecNumber>
    </recommendedName>
</protein>
<dbReference type="Pfam" id="PF08521">
    <property type="entry name" value="2CSK_N"/>
    <property type="match status" value="1"/>
</dbReference>
<dbReference type="AlphaFoldDB" id="A0A6M0CWC3"/>
<keyword evidence="8" id="KW-0067">ATP-binding</keyword>
<evidence type="ECO:0000256" key="6">
    <source>
        <dbReference type="ARBA" id="ARBA00022741"/>
    </source>
</evidence>
<evidence type="ECO:0000313" key="13">
    <source>
        <dbReference type="Proteomes" id="UP000480410"/>
    </source>
</evidence>
<dbReference type="InterPro" id="IPR050428">
    <property type="entry name" value="TCS_sensor_his_kinase"/>
</dbReference>